<keyword evidence="2" id="KW-1185">Reference proteome</keyword>
<protein>
    <submittedName>
        <fullName evidence="1">Aspartate-semialdehyde dehydrogenase, NAD(P)-binding domain protein</fullName>
    </submittedName>
</protein>
<dbReference type="STRING" id="35608.A0A2U1L8Y0"/>
<name>A0A2U1L8Y0_ARTAN</name>
<dbReference type="PANTHER" id="PTHR46278">
    <property type="entry name" value="DEHYDROGENASE, PUTATIVE-RELATED"/>
    <property type="match status" value="1"/>
</dbReference>
<dbReference type="OrthoDB" id="1824124at2759"/>
<dbReference type="Gene3D" id="3.30.360.10">
    <property type="entry name" value="Dihydrodipicolinate Reductase, domain 2"/>
    <property type="match status" value="2"/>
</dbReference>
<proteinExistence type="predicted"/>
<organism evidence="1 2">
    <name type="scientific">Artemisia annua</name>
    <name type="common">Sweet wormwood</name>
    <dbReference type="NCBI Taxonomy" id="35608"/>
    <lineage>
        <taxon>Eukaryota</taxon>
        <taxon>Viridiplantae</taxon>
        <taxon>Streptophyta</taxon>
        <taxon>Embryophyta</taxon>
        <taxon>Tracheophyta</taxon>
        <taxon>Spermatophyta</taxon>
        <taxon>Magnoliopsida</taxon>
        <taxon>eudicotyledons</taxon>
        <taxon>Gunneridae</taxon>
        <taxon>Pentapetalae</taxon>
        <taxon>asterids</taxon>
        <taxon>campanulids</taxon>
        <taxon>Asterales</taxon>
        <taxon>Asteraceae</taxon>
        <taxon>Asteroideae</taxon>
        <taxon>Anthemideae</taxon>
        <taxon>Artemisiinae</taxon>
        <taxon>Artemisia</taxon>
    </lineage>
</organism>
<comment type="caution">
    <text evidence="1">The sequence shown here is derived from an EMBL/GenBank/DDBJ whole genome shotgun (WGS) entry which is preliminary data.</text>
</comment>
<gene>
    <name evidence="1" type="ORF">CTI12_AA471700</name>
</gene>
<sequence>MRTGETGSEFCEAEGWGGRGAGMFLVKWWWCAIYRRRGPRILIRAFRPLLPIQAHKRAKVLLMVVSRYEAANDVGVAAMEELELQTREVLEGKQPTCNIFKQQYAVNLFSHNAAVLPNGLRKKEITMEELELQTREVLEGKQPTCNIFKQQYAVNLFSHNAAVLPNGLRKKEIS</sequence>
<dbReference type="PANTHER" id="PTHR46278:SF2">
    <property type="entry name" value="ASPARTATE-SEMIALDEHYDE DEHYDROGENASE"/>
    <property type="match status" value="1"/>
</dbReference>
<evidence type="ECO:0000313" key="1">
    <source>
        <dbReference type="EMBL" id="PWA45454.1"/>
    </source>
</evidence>
<dbReference type="EMBL" id="PKPP01010761">
    <property type="protein sequence ID" value="PWA45454.1"/>
    <property type="molecule type" value="Genomic_DNA"/>
</dbReference>
<accession>A0A2U1L8Y0</accession>
<dbReference type="Proteomes" id="UP000245207">
    <property type="component" value="Unassembled WGS sequence"/>
</dbReference>
<reference evidence="1 2" key="1">
    <citation type="journal article" date="2018" name="Mol. Plant">
        <title>The genome of Artemisia annua provides insight into the evolution of Asteraceae family and artemisinin biosynthesis.</title>
        <authorList>
            <person name="Shen Q."/>
            <person name="Zhang L."/>
            <person name="Liao Z."/>
            <person name="Wang S."/>
            <person name="Yan T."/>
            <person name="Shi P."/>
            <person name="Liu M."/>
            <person name="Fu X."/>
            <person name="Pan Q."/>
            <person name="Wang Y."/>
            <person name="Lv Z."/>
            <person name="Lu X."/>
            <person name="Zhang F."/>
            <person name="Jiang W."/>
            <person name="Ma Y."/>
            <person name="Chen M."/>
            <person name="Hao X."/>
            <person name="Li L."/>
            <person name="Tang Y."/>
            <person name="Lv G."/>
            <person name="Zhou Y."/>
            <person name="Sun X."/>
            <person name="Brodelius P.E."/>
            <person name="Rose J.K.C."/>
            <person name="Tang K."/>
        </authorList>
    </citation>
    <scope>NUCLEOTIDE SEQUENCE [LARGE SCALE GENOMIC DNA]</scope>
    <source>
        <strain evidence="2">cv. Huhao1</strain>
        <tissue evidence="1">Leaf</tissue>
    </source>
</reference>
<dbReference type="AlphaFoldDB" id="A0A2U1L8Y0"/>
<evidence type="ECO:0000313" key="2">
    <source>
        <dbReference type="Proteomes" id="UP000245207"/>
    </source>
</evidence>
<dbReference type="SUPFAM" id="SSF55347">
    <property type="entry name" value="Glyceraldehyde-3-phosphate dehydrogenase-like, C-terminal domain"/>
    <property type="match status" value="1"/>
</dbReference>